<name>A0ABS2QAB2_9BACL</name>
<reference evidence="1 2" key="1">
    <citation type="submission" date="2021-01" db="EMBL/GenBank/DDBJ databases">
        <title>Genomic Encyclopedia of Type Strains, Phase IV (KMG-IV): sequencing the most valuable type-strain genomes for metagenomic binning, comparative biology and taxonomic classification.</title>
        <authorList>
            <person name="Goeker M."/>
        </authorList>
    </citation>
    <scope>NUCLEOTIDE SEQUENCE [LARGE SCALE GENOMIC DNA]</scope>
    <source>
        <strain evidence="1 2">DSM 100968</strain>
    </source>
</reference>
<organism evidence="1 2">
    <name type="scientific">Sporolactobacillus spathodeae</name>
    <dbReference type="NCBI Taxonomy" id="1465502"/>
    <lineage>
        <taxon>Bacteria</taxon>
        <taxon>Bacillati</taxon>
        <taxon>Bacillota</taxon>
        <taxon>Bacilli</taxon>
        <taxon>Bacillales</taxon>
        <taxon>Sporolactobacillaceae</taxon>
        <taxon>Sporolactobacillus</taxon>
    </lineage>
</organism>
<gene>
    <name evidence="1" type="ORF">JOC27_002189</name>
</gene>
<dbReference type="RefSeq" id="WP_205007284.1">
    <property type="nucleotide sequence ID" value="NZ_CBCRXA010000007.1"/>
</dbReference>
<dbReference type="InterPro" id="IPR014199">
    <property type="entry name" value="Spore_YtxC"/>
</dbReference>
<dbReference type="Proteomes" id="UP000823201">
    <property type="component" value="Unassembled WGS sequence"/>
</dbReference>
<accession>A0ABS2QAB2</accession>
<dbReference type="Pfam" id="PF08812">
    <property type="entry name" value="YtxC"/>
    <property type="match status" value="1"/>
</dbReference>
<comment type="caution">
    <text evidence="1">The sequence shown here is derived from an EMBL/GenBank/DDBJ whole genome shotgun (WGS) entry which is preliminary data.</text>
</comment>
<proteinExistence type="predicted"/>
<keyword evidence="2" id="KW-1185">Reference proteome</keyword>
<dbReference type="EMBL" id="JAFBEV010000022">
    <property type="protein sequence ID" value="MBM7658727.1"/>
    <property type="molecule type" value="Genomic_DNA"/>
</dbReference>
<sequence>MEIVFATNQDAVAFYRNLPALFRQEAGVLLINDRLEVFPETIEAGRDFGKLFARFIIEKFEKKWLNEIIEKHYLFTDPEEKLAILAIVAAIFAGEKNDLPATETLPDRRQVIINALDESLLNQSTFTLESILRFRLTAYRDVLRRYIEVAIDEYKLEQEYQVFIDKLRRIIRSYKPLCEKIEVYDDHPFRIYDTHRRLIRNEQSVRSFYPLLKQWGIEAEPSIVLTLIALAPRQVIVYTDRPQHSMMKTLHQVFEERVCFVPIGFRGEQQNLS</sequence>
<evidence type="ECO:0000313" key="2">
    <source>
        <dbReference type="Proteomes" id="UP000823201"/>
    </source>
</evidence>
<protein>
    <submittedName>
        <fullName evidence="1">Sporulation protein YtxC</fullName>
    </submittedName>
</protein>
<evidence type="ECO:0000313" key="1">
    <source>
        <dbReference type="EMBL" id="MBM7658727.1"/>
    </source>
</evidence>